<dbReference type="SUPFAM" id="SSF117773">
    <property type="entry name" value="GTF2I-like repeat"/>
    <property type="match status" value="1"/>
</dbReference>
<evidence type="ECO:0000256" key="3">
    <source>
        <dbReference type="ARBA" id="ARBA00023015"/>
    </source>
</evidence>
<dbReference type="Pfam" id="PF02946">
    <property type="entry name" value="GTF2I"/>
    <property type="match status" value="1"/>
</dbReference>
<dbReference type="Proteomes" id="UP000005226">
    <property type="component" value="Chromosome 15"/>
</dbReference>
<keyword evidence="3" id="KW-0805">Transcription regulation</keyword>
<dbReference type="PANTHER" id="PTHR46304:SF1">
    <property type="entry name" value="GENERAL TRANSCRIPTION FACTOR II-I REPEAT DOMAIN-CONTAINING PROTEIN 1"/>
    <property type="match status" value="1"/>
</dbReference>
<keyword evidence="6" id="KW-0539">Nucleus</keyword>
<keyword evidence="5" id="KW-0804">Transcription</keyword>
<protein>
    <submittedName>
        <fullName evidence="7">Uncharacterized protein</fullName>
    </submittedName>
</protein>
<dbReference type="GO" id="GO:0005634">
    <property type="term" value="C:nucleus"/>
    <property type="evidence" value="ECO:0007669"/>
    <property type="project" value="UniProtKB-SubCell"/>
</dbReference>
<organism evidence="7 8">
    <name type="scientific">Takifugu rubripes</name>
    <name type="common">Japanese pufferfish</name>
    <name type="synonym">Fugu rubripes</name>
    <dbReference type="NCBI Taxonomy" id="31033"/>
    <lineage>
        <taxon>Eukaryota</taxon>
        <taxon>Metazoa</taxon>
        <taxon>Chordata</taxon>
        <taxon>Craniata</taxon>
        <taxon>Vertebrata</taxon>
        <taxon>Euteleostomi</taxon>
        <taxon>Actinopterygii</taxon>
        <taxon>Neopterygii</taxon>
        <taxon>Teleostei</taxon>
        <taxon>Neoteleostei</taxon>
        <taxon>Acanthomorphata</taxon>
        <taxon>Eupercaria</taxon>
        <taxon>Tetraodontiformes</taxon>
        <taxon>Tetradontoidea</taxon>
        <taxon>Tetraodontidae</taxon>
        <taxon>Takifugu</taxon>
    </lineage>
</organism>
<dbReference type="PANTHER" id="PTHR46304">
    <property type="entry name" value="GENERAL TRANSCRIPTION FACTOR II-I REPEAT DOMAIN-CONTAINING PROTEIN 1"/>
    <property type="match status" value="1"/>
</dbReference>
<dbReference type="InterPro" id="IPR004212">
    <property type="entry name" value="GTF2I"/>
</dbReference>
<dbReference type="GO" id="GO:0003677">
    <property type="term" value="F:DNA binding"/>
    <property type="evidence" value="ECO:0007669"/>
    <property type="project" value="UniProtKB-KW"/>
</dbReference>
<keyword evidence="8" id="KW-1185">Reference proteome</keyword>
<accession>A0A3B5KQ16</accession>
<dbReference type="GeneTree" id="ENSGT00940000159414"/>
<dbReference type="PROSITE" id="PS51139">
    <property type="entry name" value="GTF2I"/>
    <property type="match status" value="1"/>
</dbReference>
<evidence type="ECO:0000256" key="2">
    <source>
        <dbReference type="ARBA" id="ARBA00022737"/>
    </source>
</evidence>
<proteinExistence type="predicted"/>
<dbReference type="GO" id="GO:0003700">
    <property type="term" value="F:DNA-binding transcription factor activity"/>
    <property type="evidence" value="ECO:0007669"/>
    <property type="project" value="TreeGrafter"/>
</dbReference>
<evidence type="ECO:0000256" key="4">
    <source>
        <dbReference type="ARBA" id="ARBA00023125"/>
    </source>
</evidence>
<keyword evidence="2" id="KW-0677">Repeat</keyword>
<reference evidence="7 8" key="1">
    <citation type="journal article" date="2011" name="Genome Biol. Evol.">
        <title>Integration of the genetic map and genome assembly of fugu facilitates insights into distinct features of genome evolution in teleosts and mammals.</title>
        <authorList>
            <person name="Kai W."/>
            <person name="Kikuchi K."/>
            <person name="Tohari S."/>
            <person name="Chew A.K."/>
            <person name="Tay A."/>
            <person name="Fujiwara A."/>
            <person name="Hosoya S."/>
            <person name="Suetake H."/>
            <person name="Naruse K."/>
            <person name="Brenner S."/>
            <person name="Suzuki Y."/>
            <person name="Venkatesh B."/>
        </authorList>
    </citation>
    <scope>NUCLEOTIDE SEQUENCE [LARGE SCALE GENOMIC DNA]</scope>
</reference>
<reference evidence="7" key="3">
    <citation type="submission" date="2025-09" db="UniProtKB">
        <authorList>
            <consortium name="Ensembl"/>
        </authorList>
    </citation>
    <scope>IDENTIFICATION</scope>
</reference>
<dbReference type="AlphaFoldDB" id="A0A3B5KQ16"/>
<evidence type="ECO:0000313" key="8">
    <source>
        <dbReference type="Proteomes" id="UP000005226"/>
    </source>
</evidence>
<dbReference type="Ensembl" id="ENSTRUT00000056467.2">
    <property type="protein sequence ID" value="ENSTRUP00000057558.2"/>
    <property type="gene ID" value="ENSTRUG00000020847.2"/>
</dbReference>
<sequence>MRKLSCDGVRAGSRGEVPLVSARQEILTSLVSALDSVCTAMAKLNAEVACVTIHEDSVIAVGTEKGRVFLNSRREIQTDFYKFCRESIHTHLHCSVHAADVALKRLCPCAGEALGKNSLLPVPYDSILKEPGCVVAHGLPDGHPGSRCGRRNWTFVSQTSTHTRIECFPLCQHRDQG</sequence>
<dbReference type="InterPro" id="IPR036647">
    <property type="entry name" value="GTF2I-like_rpt_sf"/>
</dbReference>
<evidence type="ECO:0000256" key="1">
    <source>
        <dbReference type="ARBA" id="ARBA00004123"/>
    </source>
</evidence>
<reference evidence="7" key="2">
    <citation type="submission" date="2025-08" db="UniProtKB">
        <authorList>
            <consortium name="Ensembl"/>
        </authorList>
    </citation>
    <scope>IDENTIFICATION</scope>
</reference>
<evidence type="ECO:0000313" key="7">
    <source>
        <dbReference type="Ensembl" id="ENSTRUP00000057558.2"/>
    </source>
</evidence>
<keyword evidence="4" id="KW-0238">DNA-binding</keyword>
<evidence type="ECO:0000256" key="5">
    <source>
        <dbReference type="ARBA" id="ARBA00023163"/>
    </source>
</evidence>
<dbReference type="InParanoid" id="A0A3B5KQ16"/>
<evidence type="ECO:0000256" key="6">
    <source>
        <dbReference type="ARBA" id="ARBA00023242"/>
    </source>
</evidence>
<dbReference type="Gene3D" id="3.90.1460.10">
    <property type="entry name" value="GTF2I-like"/>
    <property type="match status" value="1"/>
</dbReference>
<name>A0A3B5KQ16_TAKRU</name>
<comment type="subcellular location">
    <subcellularLocation>
        <location evidence="1">Nucleus</location>
    </subcellularLocation>
</comment>